<sequence length="931" mass="102686">MKRIYLAFAAIFMSAMAFSQGTLTGTVTDGELGGPLPGASVMVKGTSTGTSTDFDGNFTLQVSQSSGTLVISYIGFLPKEVSFTSSGSIGTIALMPDAEQLGEVVVTGVMDIAKERETPVAVSTIKAAEIVEKLGSQEFPEILRSTPSIYVTKQGGGFGDSRINVRGFDQRNTAVMINGVPVNDMENGWVYWSNWAGLSDVTSAMQVQRGLGSSKLAISSVGGTINVVTKAADLKEGGTIAASVGNNDYLKTTMAYNTGLMKNGLSVSALFGRTAGDGYVQGTPFEGYNYFVAIGYKPNDKHDFQFMVTGAPQQHYQRGFAESISNYIKYGNNGIDPNIRYNSDYGYRNGKEETFSGNFYHKPKAMINWDWKISDKSTLSSVFYASLGRGGSIGSIGRINGGRSYYGQFKDANGHVRFDDIVAWNQGADIPAFGDPRTGYTGGGDPMYQGMFVNGGDNSYGFESDGGHIFGSENGISQRSSMNSHNWFGTIINFHNDVNENWAFDLGVDARTYKGIHYRRLVDLLGGDVYVDNDNINNTYNFTTNTYAPTIGNIWNVFKNVEDETKIDYYNDGKVNWLGAFGQVEYKNDKISAFLQGGVSNQGFKRIDYFNYLDSDPEQETDWINIVGGNIKGGLNYNIDEKHNVFANAGYYLKQPIFDAIFLNFVNDVNDNYQNEKILGLEVGYGFRSQYFSTNVNLYRTSWSDRYLTSSVNVTDEQGNPLFQGTANYDGVEQVHMGVEVDFTARPASFLTFNGMLSIGDWQYSGNPLGTVFDDGQNKVGEATIILDGVKVSDAAQTTWRLGATVEPVQNLFFDTSWYHADNLYAQFNVLDFQDENSDGEPDSGGYQLKLPAYDLIDAGLSYRFTLGKDKDKYLNLRLNVNNVFNEIYISESTSNREAQAGDETWNGVNVANNVFWGFGRTWNMGLRYRF</sequence>
<dbReference type="PANTHER" id="PTHR30069">
    <property type="entry name" value="TONB-DEPENDENT OUTER MEMBRANE RECEPTOR"/>
    <property type="match status" value="1"/>
</dbReference>
<dbReference type="PROSITE" id="PS01156">
    <property type="entry name" value="TONB_DEPENDENT_REC_2"/>
    <property type="match status" value="1"/>
</dbReference>
<keyword evidence="6" id="KW-0798">TonB box</keyword>
<evidence type="ECO:0000256" key="6">
    <source>
        <dbReference type="ARBA" id="ARBA00023077"/>
    </source>
</evidence>
<dbReference type="Proteomes" id="UP000266691">
    <property type="component" value="Unassembled WGS sequence"/>
</dbReference>
<organism evidence="12 14">
    <name type="scientific">Flagellimonas pelagia</name>
    <dbReference type="NCBI Taxonomy" id="2306998"/>
    <lineage>
        <taxon>Bacteria</taxon>
        <taxon>Pseudomonadati</taxon>
        <taxon>Bacteroidota</taxon>
        <taxon>Flavobacteriia</taxon>
        <taxon>Flavobacteriales</taxon>
        <taxon>Flavobacteriaceae</taxon>
        <taxon>Flagellimonas</taxon>
    </lineage>
</organism>
<comment type="similarity">
    <text evidence="9">Belongs to the TonB-dependent receptor family.</text>
</comment>
<evidence type="ECO:0000256" key="1">
    <source>
        <dbReference type="ARBA" id="ARBA00004571"/>
    </source>
</evidence>
<evidence type="ECO:0000256" key="5">
    <source>
        <dbReference type="ARBA" id="ARBA00022729"/>
    </source>
</evidence>
<proteinExistence type="inferred from homology"/>
<dbReference type="OrthoDB" id="9761152at2"/>
<evidence type="ECO:0000313" key="12">
    <source>
        <dbReference type="EMBL" id="RIV43998.1"/>
    </source>
</evidence>
<dbReference type="Pfam" id="PF13715">
    <property type="entry name" value="CarbopepD_reg_2"/>
    <property type="match status" value="1"/>
</dbReference>
<feature type="signal peptide" evidence="10">
    <location>
        <begin position="1"/>
        <end position="19"/>
    </location>
</feature>
<dbReference type="Gene3D" id="2.40.170.20">
    <property type="entry name" value="TonB-dependent receptor, beta-barrel domain"/>
    <property type="match status" value="1"/>
</dbReference>
<dbReference type="GO" id="GO:0044718">
    <property type="term" value="P:siderophore transmembrane transport"/>
    <property type="evidence" value="ECO:0007669"/>
    <property type="project" value="TreeGrafter"/>
</dbReference>
<evidence type="ECO:0000313" key="13">
    <source>
        <dbReference type="EMBL" id="TXJ93902.1"/>
    </source>
</evidence>
<evidence type="ECO:0000256" key="10">
    <source>
        <dbReference type="SAM" id="SignalP"/>
    </source>
</evidence>
<reference evidence="13 15" key="2">
    <citation type="submission" date="2019-07" db="EMBL/GenBank/DDBJ databases">
        <title>Draft genome of two Muricauda strains isolated from deep sea.</title>
        <authorList>
            <person name="Sun C."/>
        </authorList>
    </citation>
    <scope>NUCLEOTIDE SEQUENCE [LARGE SCALE GENOMIC DNA]</scope>
    <source>
        <strain evidence="13 15">72</strain>
    </source>
</reference>
<evidence type="ECO:0000313" key="15">
    <source>
        <dbReference type="Proteomes" id="UP000321621"/>
    </source>
</evidence>
<comment type="caution">
    <text evidence="12">The sequence shown here is derived from an EMBL/GenBank/DDBJ whole genome shotgun (WGS) entry which is preliminary data.</text>
</comment>
<dbReference type="InterPro" id="IPR012910">
    <property type="entry name" value="Plug_dom"/>
</dbReference>
<dbReference type="AlphaFoldDB" id="A0A3A1NFW7"/>
<evidence type="ECO:0000256" key="7">
    <source>
        <dbReference type="ARBA" id="ARBA00023136"/>
    </source>
</evidence>
<dbReference type="InterPro" id="IPR037066">
    <property type="entry name" value="Plug_dom_sf"/>
</dbReference>
<keyword evidence="15" id="KW-1185">Reference proteome</keyword>
<dbReference type="PROSITE" id="PS52016">
    <property type="entry name" value="TONB_DEPENDENT_REC_3"/>
    <property type="match status" value="1"/>
</dbReference>
<evidence type="ECO:0000259" key="11">
    <source>
        <dbReference type="Pfam" id="PF07715"/>
    </source>
</evidence>
<keyword evidence="4 9" id="KW-0812">Transmembrane</keyword>
<dbReference type="GO" id="GO:0009279">
    <property type="term" value="C:cell outer membrane"/>
    <property type="evidence" value="ECO:0007669"/>
    <property type="project" value="UniProtKB-SubCell"/>
</dbReference>
<name>A0A3A1NFW7_9FLAO</name>
<dbReference type="InterPro" id="IPR036942">
    <property type="entry name" value="Beta-barrel_TonB_sf"/>
</dbReference>
<keyword evidence="2 9" id="KW-0813">Transport</keyword>
<dbReference type="Pfam" id="PF07715">
    <property type="entry name" value="Plug"/>
    <property type="match status" value="1"/>
</dbReference>
<dbReference type="SUPFAM" id="SSF49464">
    <property type="entry name" value="Carboxypeptidase regulatory domain-like"/>
    <property type="match status" value="1"/>
</dbReference>
<dbReference type="PANTHER" id="PTHR30069:SF29">
    <property type="entry name" value="HEMOGLOBIN AND HEMOGLOBIN-HAPTOGLOBIN-BINDING PROTEIN 1-RELATED"/>
    <property type="match status" value="1"/>
</dbReference>
<keyword evidence="7 9" id="KW-0472">Membrane</keyword>
<dbReference type="GO" id="GO:0015344">
    <property type="term" value="F:siderophore uptake transmembrane transporter activity"/>
    <property type="evidence" value="ECO:0007669"/>
    <property type="project" value="TreeGrafter"/>
</dbReference>
<feature type="chain" id="PRO_5017336851" evidence="10">
    <location>
        <begin position="20"/>
        <end position="931"/>
    </location>
</feature>
<dbReference type="RefSeq" id="WP_119647643.1">
    <property type="nucleotide sequence ID" value="NZ_QXFI01000026.1"/>
</dbReference>
<accession>A0A3A1NFW7</accession>
<evidence type="ECO:0000256" key="4">
    <source>
        <dbReference type="ARBA" id="ARBA00022692"/>
    </source>
</evidence>
<dbReference type="EMBL" id="VNWK01000026">
    <property type="protein sequence ID" value="TXJ93902.1"/>
    <property type="molecule type" value="Genomic_DNA"/>
</dbReference>
<evidence type="ECO:0000256" key="9">
    <source>
        <dbReference type="PROSITE-ProRule" id="PRU01360"/>
    </source>
</evidence>
<dbReference type="Gene3D" id="2.60.40.1120">
    <property type="entry name" value="Carboxypeptidase-like, regulatory domain"/>
    <property type="match status" value="1"/>
</dbReference>
<dbReference type="InterPro" id="IPR008969">
    <property type="entry name" value="CarboxyPept-like_regulatory"/>
</dbReference>
<dbReference type="Proteomes" id="UP000321621">
    <property type="component" value="Unassembled WGS sequence"/>
</dbReference>
<evidence type="ECO:0000256" key="8">
    <source>
        <dbReference type="ARBA" id="ARBA00023237"/>
    </source>
</evidence>
<dbReference type="Gene3D" id="2.170.130.10">
    <property type="entry name" value="TonB-dependent receptor, plug domain"/>
    <property type="match status" value="1"/>
</dbReference>
<keyword evidence="3 9" id="KW-1134">Transmembrane beta strand</keyword>
<evidence type="ECO:0000313" key="14">
    <source>
        <dbReference type="Proteomes" id="UP000266691"/>
    </source>
</evidence>
<dbReference type="EMBL" id="QXFI01000026">
    <property type="protein sequence ID" value="RIV43998.1"/>
    <property type="molecule type" value="Genomic_DNA"/>
</dbReference>
<dbReference type="InterPro" id="IPR039426">
    <property type="entry name" value="TonB-dep_rcpt-like"/>
</dbReference>
<evidence type="ECO:0000256" key="3">
    <source>
        <dbReference type="ARBA" id="ARBA00022452"/>
    </source>
</evidence>
<reference evidence="12 14" key="1">
    <citation type="submission" date="2018-08" db="EMBL/GenBank/DDBJ databases">
        <title>Proposal of Muricauda 72 sp.nov. and Muricauda NH166 sp.nov., isolated from seawater.</title>
        <authorList>
            <person name="Cheng H."/>
            <person name="Wu Y.-H."/>
            <person name="Guo L.-L."/>
            <person name="Xu X.-W."/>
        </authorList>
    </citation>
    <scope>NUCLEOTIDE SEQUENCE [LARGE SCALE GENOMIC DNA]</scope>
    <source>
        <strain evidence="12 14">72</strain>
    </source>
</reference>
<protein>
    <submittedName>
        <fullName evidence="12">TonB-dependent receptor</fullName>
    </submittedName>
</protein>
<feature type="domain" description="TonB-dependent receptor plug" evidence="11">
    <location>
        <begin position="115"/>
        <end position="224"/>
    </location>
</feature>
<evidence type="ECO:0000256" key="2">
    <source>
        <dbReference type="ARBA" id="ARBA00022448"/>
    </source>
</evidence>
<dbReference type="SUPFAM" id="SSF56935">
    <property type="entry name" value="Porins"/>
    <property type="match status" value="1"/>
</dbReference>
<dbReference type="InterPro" id="IPR010917">
    <property type="entry name" value="TonB_rcpt_CS"/>
</dbReference>
<comment type="subcellular location">
    <subcellularLocation>
        <location evidence="1 9">Cell outer membrane</location>
        <topology evidence="1 9">Multi-pass membrane protein</topology>
    </subcellularLocation>
</comment>
<keyword evidence="12" id="KW-0675">Receptor</keyword>
<keyword evidence="8 9" id="KW-0998">Cell outer membrane</keyword>
<keyword evidence="5 10" id="KW-0732">Signal</keyword>
<gene>
    <name evidence="12" type="ORF">D2V05_10900</name>
    <name evidence="13" type="ORF">FQ017_10790</name>
</gene>